<feature type="transmembrane region" description="Helical" evidence="2">
    <location>
        <begin position="51"/>
        <end position="75"/>
    </location>
</feature>
<dbReference type="EC" id="1.3.99.-" evidence="1"/>
<feature type="transmembrane region" description="Helical" evidence="2">
    <location>
        <begin position="7"/>
        <end position="31"/>
    </location>
</feature>
<keyword evidence="1 2" id="KW-0472">Membrane</keyword>
<dbReference type="GO" id="GO:0006782">
    <property type="term" value="P:protoporphyrinogen IX biosynthetic process"/>
    <property type="evidence" value="ECO:0007669"/>
    <property type="project" value="UniProtKB-UniRule"/>
</dbReference>
<comment type="catalytic activity">
    <reaction evidence="1">
        <text>protoporphyrinogen IX + 3 A = protoporphyrin IX + 3 AH2</text>
        <dbReference type="Rhea" id="RHEA:62000"/>
        <dbReference type="ChEBI" id="CHEBI:13193"/>
        <dbReference type="ChEBI" id="CHEBI:17499"/>
        <dbReference type="ChEBI" id="CHEBI:57306"/>
        <dbReference type="ChEBI" id="CHEBI:57307"/>
    </reaction>
</comment>
<evidence type="ECO:0000313" key="4">
    <source>
        <dbReference type="Proteomes" id="UP000248887"/>
    </source>
</evidence>
<dbReference type="Pfam" id="PF03653">
    <property type="entry name" value="UPF0093"/>
    <property type="match status" value="1"/>
</dbReference>
<evidence type="ECO:0000256" key="1">
    <source>
        <dbReference type="PIRNR" id="PIRNR004638"/>
    </source>
</evidence>
<keyword evidence="1" id="KW-0408">Iron</keyword>
<comment type="cofactor">
    <cofactor evidence="1">
        <name>heme b</name>
        <dbReference type="ChEBI" id="CHEBI:60344"/>
    </cofactor>
    <text evidence="1">Binds 1 heme b (iron(II)-protoporphyrin IX) group per subunit.</text>
</comment>
<proteinExistence type="inferred from homology"/>
<organism evidence="3 4">
    <name type="scientific">Ancylobacter novellus</name>
    <name type="common">Thiobacillus novellus</name>
    <dbReference type="NCBI Taxonomy" id="921"/>
    <lineage>
        <taxon>Bacteria</taxon>
        <taxon>Pseudomonadati</taxon>
        <taxon>Pseudomonadota</taxon>
        <taxon>Alphaproteobacteria</taxon>
        <taxon>Hyphomicrobiales</taxon>
        <taxon>Xanthobacteraceae</taxon>
        <taxon>Ancylobacter</taxon>
    </lineage>
</organism>
<protein>
    <recommendedName>
        <fullName evidence="1">Protoporphyrinogen IX oxidase</fullName>
        <ecNumber evidence="1">1.3.99.-</ecNumber>
    </recommendedName>
</protein>
<dbReference type="GO" id="GO:0005886">
    <property type="term" value="C:plasma membrane"/>
    <property type="evidence" value="ECO:0007669"/>
    <property type="project" value="UniProtKB-UniRule"/>
</dbReference>
<keyword evidence="1" id="KW-0479">Metal-binding</keyword>
<reference evidence="3 4" key="1">
    <citation type="submission" date="2017-08" db="EMBL/GenBank/DDBJ databases">
        <title>Infants hospitalized years apart are colonized by the same room-sourced microbial strains.</title>
        <authorList>
            <person name="Brooks B."/>
            <person name="Olm M.R."/>
            <person name="Firek B.A."/>
            <person name="Baker R."/>
            <person name="Thomas B.C."/>
            <person name="Morowitz M.J."/>
            <person name="Banfield J.F."/>
        </authorList>
    </citation>
    <scope>NUCLEOTIDE SEQUENCE [LARGE SCALE GENOMIC DNA]</scope>
    <source>
        <strain evidence="3">S2_005_001_R2_27</strain>
    </source>
</reference>
<dbReference type="GO" id="GO:0070818">
    <property type="term" value="F:protoporphyrinogen oxidase activity"/>
    <property type="evidence" value="ECO:0007669"/>
    <property type="project" value="UniProtKB-UniRule"/>
</dbReference>
<dbReference type="EMBL" id="QFQD01000069">
    <property type="protein sequence ID" value="PZQ80191.1"/>
    <property type="molecule type" value="Genomic_DNA"/>
</dbReference>
<accession>A0A2W5QNE3</accession>
<evidence type="ECO:0000256" key="2">
    <source>
        <dbReference type="SAM" id="Phobius"/>
    </source>
</evidence>
<comment type="similarity">
    <text evidence="1">Belongs to the HemJ family.</text>
</comment>
<dbReference type="Proteomes" id="UP000248887">
    <property type="component" value="Unassembled WGS sequence"/>
</dbReference>
<dbReference type="UniPathway" id="UPA00251">
    <property type="reaction ID" value="UER00324"/>
</dbReference>
<feature type="transmembrane region" description="Helical" evidence="2">
    <location>
        <begin position="119"/>
        <end position="137"/>
    </location>
</feature>
<keyword evidence="1" id="KW-1003">Cell membrane</keyword>
<dbReference type="GO" id="GO:0046872">
    <property type="term" value="F:metal ion binding"/>
    <property type="evidence" value="ECO:0007669"/>
    <property type="project" value="UniProtKB-UniRule"/>
</dbReference>
<dbReference type="InterPro" id="IPR005265">
    <property type="entry name" value="HemJ-like"/>
</dbReference>
<feature type="transmembrane region" description="Helical" evidence="2">
    <location>
        <begin position="82"/>
        <end position="99"/>
    </location>
</feature>
<sequence>MIAVLKAVHIAALSLWCAGLVALPIVLQLYGRREEVRTQAGFSEFRLLVHAAYTRIVTPAAILAIAAGTALIFAAGVTDTWLMAKLVAVVGMVLVHAWLGHLNVQASEGRGSYQMPPVLLALPAGLLCMGAVFYLVLAKPDFQPLIEALPQSLTAPQGRPLPSALVPI</sequence>
<gene>
    <name evidence="3" type="ORF">DI549_17800</name>
</gene>
<evidence type="ECO:0000313" key="3">
    <source>
        <dbReference type="EMBL" id="PZQ80191.1"/>
    </source>
</evidence>
<dbReference type="PIRSF" id="PIRSF004638">
    <property type="entry name" value="UCP004638"/>
    <property type="match status" value="1"/>
</dbReference>
<keyword evidence="2" id="KW-0812">Transmembrane</keyword>
<keyword evidence="2" id="KW-1133">Transmembrane helix</keyword>
<keyword evidence="1" id="KW-0349">Heme</keyword>
<comment type="function">
    <text evidence="1">Catalyzes the oxidation of protoporphyrinogen IX to protoporphyrin IX.</text>
</comment>
<name>A0A2W5QNE3_ANCNO</name>
<comment type="caution">
    <text evidence="3">The sequence shown here is derived from an EMBL/GenBank/DDBJ whole genome shotgun (WGS) entry which is preliminary data.</text>
</comment>
<dbReference type="AlphaFoldDB" id="A0A2W5QNE3"/>
<comment type="pathway">
    <text evidence="1">Porphyrin-containing compound metabolism; protoporphyrin-IX biosynthesis; protoporphyrin-IX from protoporphyrinogen-IX: step 1/1.</text>
</comment>